<reference evidence="3" key="1">
    <citation type="journal article" date="2002" name="Science">
        <title>The draft genome of Ciona intestinalis: insights into chordate and vertebrate origins.</title>
        <authorList>
            <person name="Dehal P."/>
            <person name="Satou Y."/>
            <person name="Campbell R.K."/>
            <person name="Chapman J."/>
            <person name="Degnan B."/>
            <person name="De Tomaso A."/>
            <person name="Davidson B."/>
            <person name="Di Gregorio A."/>
            <person name="Gelpke M."/>
            <person name="Goodstein D.M."/>
            <person name="Harafuji N."/>
            <person name="Hastings K.E."/>
            <person name="Ho I."/>
            <person name="Hotta K."/>
            <person name="Huang W."/>
            <person name="Kawashima T."/>
            <person name="Lemaire P."/>
            <person name="Martinez D."/>
            <person name="Meinertzhagen I.A."/>
            <person name="Necula S."/>
            <person name="Nonaka M."/>
            <person name="Putnam N."/>
            <person name="Rash S."/>
            <person name="Saiga H."/>
            <person name="Satake M."/>
            <person name="Terry A."/>
            <person name="Yamada L."/>
            <person name="Wang H.G."/>
            <person name="Awazu S."/>
            <person name="Azumi K."/>
            <person name="Boore J."/>
            <person name="Branno M."/>
            <person name="Chin-Bow S."/>
            <person name="DeSantis R."/>
            <person name="Doyle S."/>
            <person name="Francino P."/>
            <person name="Keys D.N."/>
            <person name="Haga S."/>
            <person name="Hayashi H."/>
            <person name="Hino K."/>
            <person name="Imai K.S."/>
            <person name="Inaba K."/>
            <person name="Kano S."/>
            <person name="Kobayashi K."/>
            <person name="Kobayashi M."/>
            <person name="Lee B.I."/>
            <person name="Makabe K.W."/>
            <person name="Manohar C."/>
            <person name="Matassi G."/>
            <person name="Medina M."/>
            <person name="Mochizuki Y."/>
            <person name="Mount S."/>
            <person name="Morishita T."/>
            <person name="Miura S."/>
            <person name="Nakayama A."/>
            <person name="Nishizaka S."/>
            <person name="Nomoto H."/>
            <person name="Ohta F."/>
            <person name="Oishi K."/>
            <person name="Rigoutsos I."/>
            <person name="Sano M."/>
            <person name="Sasaki A."/>
            <person name="Sasakura Y."/>
            <person name="Shoguchi E."/>
            <person name="Shin-i T."/>
            <person name="Spagnuolo A."/>
            <person name="Stainier D."/>
            <person name="Suzuki M.M."/>
            <person name="Tassy O."/>
            <person name="Takatori N."/>
            <person name="Tokuoka M."/>
            <person name="Yagi K."/>
            <person name="Yoshizaki F."/>
            <person name="Wada S."/>
            <person name="Zhang C."/>
            <person name="Hyatt P.D."/>
            <person name="Larimer F."/>
            <person name="Detter C."/>
            <person name="Doggett N."/>
            <person name="Glavina T."/>
            <person name="Hawkins T."/>
            <person name="Richardson P."/>
            <person name="Lucas S."/>
            <person name="Kohara Y."/>
            <person name="Levine M."/>
            <person name="Satoh N."/>
            <person name="Rokhsar D.S."/>
        </authorList>
    </citation>
    <scope>NUCLEOTIDE SEQUENCE [LARGE SCALE GENOMIC DNA]</scope>
</reference>
<dbReference type="GO" id="GO:0006357">
    <property type="term" value="P:regulation of transcription by RNA polymerase II"/>
    <property type="evidence" value="ECO:0000318"/>
    <property type="project" value="GO_Central"/>
</dbReference>
<reference evidence="2" key="3">
    <citation type="submission" date="2025-08" db="UniProtKB">
        <authorList>
            <consortium name="Ensembl"/>
        </authorList>
    </citation>
    <scope>IDENTIFICATION</scope>
</reference>
<dbReference type="CDD" id="cd10528">
    <property type="entry name" value="SET_SETD8"/>
    <property type="match status" value="1"/>
</dbReference>
<dbReference type="InterPro" id="IPR047266">
    <property type="entry name" value="KMT5A-like_SET"/>
</dbReference>
<dbReference type="SMART" id="SM00317">
    <property type="entry name" value="SET"/>
    <property type="match status" value="1"/>
</dbReference>
<dbReference type="PANTHER" id="PTHR46167:SF1">
    <property type="entry name" value="N-LYSINE METHYLTRANSFERASE KMT5A"/>
    <property type="match status" value="1"/>
</dbReference>
<sequence>RSVKASPVKSHAITECYPIRRSSRKTKSLIKKELADEIINAVQSKYEGDLEIVEFKDKGRGVVAKRSFTRGEYVVEYAGDLISWHEAKSRESEYALDTSVGCYMYYFNARNTNYCIDATAESDRLGRLLNHSRRTPNCLTRLVWVPTLDNPNKELPHLVIVAKRDIDQGEELTYDYGDRDKSAVEVHPWLKS</sequence>
<dbReference type="InterPro" id="IPR051760">
    <property type="entry name" value="KMT5A"/>
</dbReference>
<evidence type="ECO:0000259" key="1">
    <source>
        <dbReference type="PROSITE" id="PS50280"/>
    </source>
</evidence>
<dbReference type="HOGENOM" id="CLU_047978_2_1_1"/>
<proteinExistence type="predicted"/>
<dbReference type="PROSITE" id="PS50280">
    <property type="entry name" value="SET"/>
    <property type="match status" value="1"/>
</dbReference>
<evidence type="ECO:0000313" key="2">
    <source>
        <dbReference type="Ensembl" id="ENSCINP00000025690.2"/>
    </source>
</evidence>
<dbReference type="InterPro" id="IPR001214">
    <property type="entry name" value="SET_dom"/>
</dbReference>
<evidence type="ECO:0000313" key="3">
    <source>
        <dbReference type="Proteomes" id="UP000008144"/>
    </source>
</evidence>
<dbReference type="Proteomes" id="UP000008144">
    <property type="component" value="Chromosome 12"/>
</dbReference>
<dbReference type="GeneTree" id="ENSGT00940000163293"/>
<feature type="domain" description="SET" evidence="1">
    <location>
        <begin position="48"/>
        <end position="177"/>
    </location>
</feature>
<dbReference type="STRING" id="7719.ENSCINP00000025690"/>
<dbReference type="OMA" id="NHSILRP"/>
<dbReference type="GO" id="GO:0005700">
    <property type="term" value="C:polytene chromosome"/>
    <property type="evidence" value="ECO:0000318"/>
    <property type="project" value="GO_Central"/>
</dbReference>
<reference evidence="2" key="4">
    <citation type="submission" date="2025-09" db="UniProtKB">
        <authorList>
            <consortium name="Ensembl"/>
        </authorList>
    </citation>
    <scope>IDENTIFICATION</scope>
</reference>
<dbReference type="GO" id="GO:0043516">
    <property type="term" value="P:regulation of DNA damage response, signal transduction by p53 class mediator"/>
    <property type="evidence" value="ECO:0000318"/>
    <property type="project" value="GO_Central"/>
</dbReference>
<dbReference type="InParanoid" id="F6SQS1"/>
<dbReference type="GO" id="GO:0042799">
    <property type="term" value="F:histone H4K20 methyltransferase activity"/>
    <property type="evidence" value="ECO:0000318"/>
    <property type="project" value="GO_Central"/>
</dbReference>
<dbReference type="PANTHER" id="PTHR46167">
    <property type="entry name" value="N-LYSINE METHYLTRANSFERASE KMT5A"/>
    <property type="match status" value="1"/>
</dbReference>
<keyword evidence="3" id="KW-1185">Reference proteome</keyword>
<dbReference type="Gene3D" id="2.170.270.10">
    <property type="entry name" value="SET domain"/>
    <property type="match status" value="1"/>
</dbReference>
<accession>F6SQS1</accession>
<dbReference type="GO" id="GO:0005634">
    <property type="term" value="C:nucleus"/>
    <property type="evidence" value="ECO:0000318"/>
    <property type="project" value="GO_Central"/>
</dbReference>
<dbReference type="AlphaFoldDB" id="F6SQS1"/>
<organism evidence="2 3">
    <name type="scientific">Ciona intestinalis</name>
    <name type="common">Transparent sea squirt</name>
    <name type="synonym">Ascidia intestinalis</name>
    <dbReference type="NCBI Taxonomy" id="7719"/>
    <lineage>
        <taxon>Eukaryota</taxon>
        <taxon>Metazoa</taxon>
        <taxon>Chordata</taxon>
        <taxon>Tunicata</taxon>
        <taxon>Ascidiacea</taxon>
        <taxon>Phlebobranchia</taxon>
        <taxon>Cionidae</taxon>
        <taxon>Ciona</taxon>
    </lineage>
</organism>
<dbReference type="EMBL" id="EAAA01001039">
    <property type="status" value="NOT_ANNOTATED_CDS"/>
    <property type="molecule type" value="Genomic_DNA"/>
</dbReference>
<name>F6SQS1_CIOIN</name>
<dbReference type="Ensembl" id="ENSCINT00000025936.2">
    <property type="protein sequence ID" value="ENSCINP00000025690.2"/>
    <property type="gene ID" value="ENSCING00000014131.2"/>
</dbReference>
<dbReference type="SUPFAM" id="SSF82199">
    <property type="entry name" value="SET domain"/>
    <property type="match status" value="1"/>
</dbReference>
<reference evidence="2" key="2">
    <citation type="journal article" date="2008" name="Genome Biol.">
        <title>Improved genome assembly and evidence-based global gene model set for the chordate Ciona intestinalis: new insight into intron and operon populations.</title>
        <authorList>
            <person name="Satou Y."/>
            <person name="Mineta K."/>
            <person name="Ogasawara M."/>
            <person name="Sasakura Y."/>
            <person name="Shoguchi E."/>
            <person name="Ueno K."/>
            <person name="Yamada L."/>
            <person name="Matsumoto J."/>
            <person name="Wasserscheid J."/>
            <person name="Dewar K."/>
            <person name="Wiley G.B."/>
            <person name="Macmil S.L."/>
            <person name="Roe B.A."/>
            <person name="Zeller R.W."/>
            <person name="Hastings K.E."/>
            <person name="Lemaire P."/>
            <person name="Lindquist E."/>
            <person name="Endo T."/>
            <person name="Hotta K."/>
            <person name="Inaba K."/>
        </authorList>
    </citation>
    <scope>NUCLEOTIDE SEQUENCE [LARGE SCALE GENOMIC DNA]</scope>
    <source>
        <strain evidence="2">wild type</strain>
    </source>
</reference>
<protein>
    <recommendedName>
        <fullName evidence="1">SET domain-containing protein</fullName>
    </recommendedName>
</protein>
<dbReference type="InterPro" id="IPR046341">
    <property type="entry name" value="SET_dom_sf"/>
</dbReference>
<dbReference type="Pfam" id="PF00856">
    <property type="entry name" value="SET"/>
    <property type="match status" value="1"/>
</dbReference>